<dbReference type="InterPro" id="IPR051051">
    <property type="entry name" value="E3_ubiq-ligase_TRIM/RNF"/>
</dbReference>
<feature type="non-terminal residue" evidence="7">
    <location>
        <position position="288"/>
    </location>
</feature>
<dbReference type="EMBL" id="JAAWVO010029921">
    <property type="protein sequence ID" value="MBN3316424.1"/>
    <property type="molecule type" value="Genomic_DNA"/>
</dbReference>
<feature type="non-terminal residue" evidence="7">
    <location>
        <position position="1"/>
    </location>
</feature>
<reference evidence="7" key="1">
    <citation type="journal article" date="2021" name="Cell">
        <title>Tracing the genetic footprints of vertebrate landing in non-teleost ray-finned fishes.</title>
        <authorList>
            <person name="Bi X."/>
            <person name="Wang K."/>
            <person name="Yang L."/>
            <person name="Pan H."/>
            <person name="Jiang H."/>
            <person name="Wei Q."/>
            <person name="Fang M."/>
            <person name="Yu H."/>
            <person name="Zhu C."/>
            <person name="Cai Y."/>
            <person name="He Y."/>
            <person name="Gan X."/>
            <person name="Zeng H."/>
            <person name="Yu D."/>
            <person name="Zhu Y."/>
            <person name="Jiang H."/>
            <person name="Qiu Q."/>
            <person name="Yang H."/>
            <person name="Zhang Y.E."/>
            <person name="Wang W."/>
            <person name="Zhu M."/>
            <person name="He S."/>
            <person name="Zhang G."/>
        </authorList>
    </citation>
    <scope>NUCLEOTIDE SEQUENCE</scope>
    <source>
        <strain evidence="7">Allg_001</strain>
    </source>
</reference>
<evidence type="ECO:0000256" key="4">
    <source>
        <dbReference type="PROSITE-ProRule" id="PRU00024"/>
    </source>
</evidence>
<comment type="caution">
    <text evidence="7">The sequence shown here is derived from an EMBL/GenBank/DDBJ whole genome shotgun (WGS) entry which is preliminary data.</text>
</comment>
<dbReference type="AlphaFoldDB" id="A0A8J7NMH4"/>
<name>A0A8J7NMH4_ATRSP</name>
<keyword evidence="1" id="KW-0479">Metal-binding</keyword>
<proteinExistence type="predicted"/>
<dbReference type="Gene3D" id="4.10.830.40">
    <property type="match status" value="1"/>
</dbReference>
<dbReference type="Gene3D" id="3.30.160.60">
    <property type="entry name" value="Classic Zinc Finger"/>
    <property type="match status" value="1"/>
</dbReference>
<dbReference type="SUPFAM" id="SSF57845">
    <property type="entry name" value="B-box zinc-binding domain"/>
    <property type="match status" value="1"/>
</dbReference>
<accession>A0A8J7NMH4</accession>
<feature type="region of interest" description="Disordered" evidence="5">
    <location>
        <begin position="1"/>
        <end position="33"/>
    </location>
</feature>
<keyword evidence="2 4" id="KW-0863">Zinc-finger</keyword>
<dbReference type="Proteomes" id="UP000736164">
    <property type="component" value="Unassembled WGS sequence"/>
</dbReference>
<evidence type="ECO:0000259" key="6">
    <source>
        <dbReference type="PROSITE" id="PS50119"/>
    </source>
</evidence>
<organism evidence="7 8">
    <name type="scientific">Atractosteus spatula</name>
    <name type="common">Alligator gar</name>
    <name type="synonym">Lepisosteus spatula</name>
    <dbReference type="NCBI Taxonomy" id="7917"/>
    <lineage>
        <taxon>Eukaryota</taxon>
        <taxon>Metazoa</taxon>
        <taxon>Chordata</taxon>
        <taxon>Craniata</taxon>
        <taxon>Vertebrata</taxon>
        <taxon>Euteleostomi</taxon>
        <taxon>Actinopterygii</taxon>
        <taxon>Neopterygii</taxon>
        <taxon>Holostei</taxon>
        <taxon>Semionotiformes</taxon>
        <taxon>Lepisosteidae</taxon>
        <taxon>Atractosteus</taxon>
    </lineage>
</organism>
<evidence type="ECO:0000256" key="2">
    <source>
        <dbReference type="ARBA" id="ARBA00022771"/>
    </source>
</evidence>
<gene>
    <name evidence="7" type="primary">Trim29_1</name>
    <name evidence="7" type="ORF">GTO95_0004553</name>
</gene>
<dbReference type="SMART" id="SM00336">
    <property type="entry name" value="BBOX"/>
    <property type="match status" value="2"/>
</dbReference>
<feature type="domain" description="B box-type" evidence="6">
    <location>
        <begin position="103"/>
        <end position="143"/>
    </location>
</feature>
<evidence type="ECO:0000313" key="8">
    <source>
        <dbReference type="Proteomes" id="UP000736164"/>
    </source>
</evidence>
<sequence length="288" mass="33097">MDSKRNREELKRVRQQKTVSPVPSCVSMQSDQSRNKLVNFRDDSSTAGASEPAVICDFCLEKKLRAVKHCLTCPASYCEAHLQKHNTVPDLQRHRLVDTTGAQEPRLCQQHHRALELFCRTDWIVICTLCSAQEHRDHDTIFLKTEQDPTQATSEEDTFTVVESERDLAVTLQETGLDKLYWLKVFEDELCVTSVAALQHLGDQECEALKKHVRKDWETRALQRLLGAGSQEKTSPSQGWELAEQEVRHFVNREKRDFLHLFQKLGLSGLYPRKMKKSDVLVINLLSL</sequence>
<protein>
    <submittedName>
        <fullName evidence="7">TRI29 protein</fullName>
    </submittedName>
</protein>
<keyword evidence="3" id="KW-0862">Zinc</keyword>
<dbReference type="PROSITE" id="PS50119">
    <property type="entry name" value="ZF_BBOX"/>
    <property type="match status" value="1"/>
</dbReference>
<dbReference type="CDD" id="cd19769">
    <property type="entry name" value="Bbox2_TRIM16-like"/>
    <property type="match status" value="1"/>
</dbReference>
<feature type="compositionally biased region" description="Polar residues" evidence="5">
    <location>
        <begin position="16"/>
        <end position="33"/>
    </location>
</feature>
<keyword evidence="8" id="KW-1185">Reference proteome</keyword>
<dbReference type="GO" id="GO:0008270">
    <property type="term" value="F:zinc ion binding"/>
    <property type="evidence" value="ECO:0007669"/>
    <property type="project" value="UniProtKB-KW"/>
</dbReference>
<evidence type="ECO:0000313" key="7">
    <source>
        <dbReference type="EMBL" id="MBN3316424.1"/>
    </source>
</evidence>
<dbReference type="PANTHER" id="PTHR25465:SF5">
    <property type="entry name" value="E3 UBIQUITIN_ISG15 LIGASE TRIM25-RELATED"/>
    <property type="match status" value="1"/>
</dbReference>
<evidence type="ECO:0000256" key="5">
    <source>
        <dbReference type="SAM" id="MobiDB-lite"/>
    </source>
</evidence>
<feature type="compositionally biased region" description="Basic and acidic residues" evidence="5">
    <location>
        <begin position="1"/>
        <end position="12"/>
    </location>
</feature>
<dbReference type="InterPro" id="IPR000315">
    <property type="entry name" value="Znf_B-box"/>
</dbReference>
<dbReference type="Pfam" id="PF00643">
    <property type="entry name" value="zf-B_box"/>
    <property type="match status" value="1"/>
</dbReference>
<evidence type="ECO:0000256" key="1">
    <source>
        <dbReference type="ARBA" id="ARBA00022723"/>
    </source>
</evidence>
<dbReference type="PANTHER" id="PTHR25465">
    <property type="entry name" value="B-BOX DOMAIN CONTAINING"/>
    <property type="match status" value="1"/>
</dbReference>
<evidence type="ECO:0000256" key="3">
    <source>
        <dbReference type="ARBA" id="ARBA00022833"/>
    </source>
</evidence>